<dbReference type="Proteomes" id="UP000030152">
    <property type="component" value="Unassembled WGS sequence"/>
</dbReference>
<dbReference type="Gene3D" id="3.30.1150.10">
    <property type="match status" value="1"/>
</dbReference>
<evidence type="ECO:0000256" key="2">
    <source>
        <dbReference type="SAM" id="Phobius"/>
    </source>
</evidence>
<dbReference type="OrthoDB" id="1095452at2"/>
<gene>
    <name evidence="4" type="ORF">Q765_04000</name>
</gene>
<feature type="transmembrane region" description="Helical" evidence="2">
    <location>
        <begin position="38"/>
        <end position="60"/>
    </location>
</feature>
<name>A0A0A2M7H2_9FLAO</name>
<keyword evidence="5" id="KW-1185">Reference proteome</keyword>
<organism evidence="4 5">
    <name type="scientific">Flavobacterium rivuli WB 3.3-2 = DSM 21788</name>
    <dbReference type="NCBI Taxonomy" id="1121895"/>
    <lineage>
        <taxon>Bacteria</taxon>
        <taxon>Pseudomonadati</taxon>
        <taxon>Bacteroidota</taxon>
        <taxon>Flavobacteriia</taxon>
        <taxon>Flavobacteriales</taxon>
        <taxon>Flavobacteriaceae</taxon>
        <taxon>Flavobacterium</taxon>
    </lineage>
</organism>
<keyword evidence="2" id="KW-1133">Transmembrane helix</keyword>
<evidence type="ECO:0000259" key="3">
    <source>
        <dbReference type="Pfam" id="PF03544"/>
    </source>
</evidence>
<dbReference type="Pfam" id="PF03544">
    <property type="entry name" value="TonB_C"/>
    <property type="match status" value="1"/>
</dbReference>
<dbReference type="InterPro" id="IPR037682">
    <property type="entry name" value="TonB_C"/>
</dbReference>
<dbReference type="InterPro" id="IPR051045">
    <property type="entry name" value="TonB-dependent_transducer"/>
</dbReference>
<dbReference type="GO" id="GO:0098797">
    <property type="term" value="C:plasma membrane protein complex"/>
    <property type="evidence" value="ECO:0007669"/>
    <property type="project" value="TreeGrafter"/>
</dbReference>
<dbReference type="AlphaFoldDB" id="A0A0A2M7H2"/>
<dbReference type="GO" id="GO:0055085">
    <property type="term" value="P:transmembrane transport"/>
    <property type="evidence" value="ECO:0007669"/>
    <property type="project" value="InterPro"/>
</dbReference>
<feature type="region of interest" description="Disordered" evidence="1">
    <location>
        <begin position="86"/>
        <end position="112"/>
    </location>
</feature>
<protein>
    <recommendedName>
        <fullName evidence="3">TonB C-terminal domain-containing protein</fullName>
    </recommendedName>
</protein>
<proteinExistence type="predicted"/>
<dbReference type="PANTHER" id="PTHR33446">
    <property type="entry name" value="PROTEIN TONB-RELATED"/>
    <property type="match status" value="1"/>
</dbReference>
<dbReference type="RefSeq" id="WP_020212111.1">
    <property type="nucleotide sequence ID" value="NZ_JRLX01000002.1"/>
</dbReference>
<dbReference type="EMBL" id="JRLX01000002">
    <property type="protein sequence ID" value="KGO88209.1"/>
    <property type="molecule type" value="Genomic_DNA"/>
</dbReference>
<feature type="compositionally biased region" description="Low complexity" evidence="1">
    <location>
        <begin position="101"/>
        <end position="112"/>
    </location>
</feature>
<keyword evidence="2" id="KW-0472">Membrane</keyword>
<feature type="domain" description="TonB C-terminal" evidence="3">
    <location>
        <begin position="215"/>
        <end position="274"/>
    </location>
</feature>
<comment type="caution">
    <text evidence="4">The sequence shown here is derived from an EMBL/GenBank/DDBJ whole genome shotgun (WGS) entry which is preliminary data.</text>
</comment>
<dbReference type="SUPFAM" id="SSF74653">
    <property type="entry name" value="TolA/TonB C-terminal domain"/>
    <property type="match status" value="1"/>
</dbReference>
<dbReference type="PANTHER" id="PTHR33446:SF2">
    <property type="entry name" value="PROTEIN TONB"/>
    <property type="match status" value="1"/>
</dbReference>
<sequence>MSKVSVFNPEWIDLVFEGRNKSYGAYQLRRDDNKTTSIALLSGIGLMALLAGAPAIINYFSPNVAVADNGLKSTEVIVEEIPLFKEPETPKPDPVIEEPAKATPAAAAPEASAPTTLFKPLAPTSDPVEAPPTITTVLTTNPGSATTPGTPGGVGTTPSVAGVPGGTGTDESSTTIETTVSVDVMPTYPGGMQKFYEEVGKKFRTPTVEDATTLRVYVSFVIEKDGTMTNVRVLKDPGHDMGKEAIRVLQSIKTKWIAGKKAGQSVRTAYNLPITINVN</sequence>
<reference evidence="4 5" key="1">
    <citation type="submission" date="2013-09" db="EMBL/GenBank/DDBJ databases">
        <authorList>
            <person name="Zeng Z."/>
            <person name="Chen C."/>
        </authorList>
    </citation>
    <scope>NUCLEOTIDE SEQUENCE [LARGE SCALE GENOMIC DNA]</scope>
    <source>
        <strain evidence="4 5">WB 3.3-2</strain>
    </source>
</reference>
<evidence type="ECO:0000256" key="1">
    <source>
        <dbReference type="SAM" id="MobiDB-lite"/>
    </source>
</evidence>
<evidence type="ECO:0000313" key="5">
    <source>
        <dbReference type="Proteomes" id="UP000030152"/>
    </source>
</evidence>
<evidence type="ECO:0000313" key="4">
    <source>
        <dbReference type="EMBL" id="KGO88209.1"/>
    </source>
</evidence>
<keyword evidence="2" id="KW-0812">Transmembrane</keyword>
<accession>A0A0A2M7H2</accession>
<dbReference type="GO" id="GO:0031992">
    <property type="term" value="F:energy transducer activity"/>
    <property type="evidence" value="ECO:0007669"/>
    <property type="project" value="TreeGrafter"/>
</dbReference>
<dbReference type="eggNOG" id="COG0810">
    <property type="taxonomic scope" value="Bacteria"/>
</dbReference>
<dbReference type="STRING" id="1121895.GCA_000378485_00987"/>